<feature type="chain" id="PRO_5006874181" description="Apple domain-containing protein" evidence="1">
    <location>
        <begin position="24"/>
        <end position="288"/>
    </location>
</feature>
<evidence type="ECO:0008006" key="4">
    <source>
        <dbReference type="Google" id="ProtNLM"/>
    </source>
</evidence>
<sequence>MICKAVALFLYIFYGWFNLCAHSARRVDEFTVIIPETSETCNVELKYGVGYSYKQLDEEYGIYSLSACVHLCKRKYFNCAAVDFDRQRNVCISLKRATDDTTPYMRSSGDFAVITYCSKGTRSEMFGRRTTDFDFYNSDTTTPSYSNYGRLRSRTTNFDLYDSYTTTPSYYGACPDGENSFKTCLSSSSCPDGYYCKDGNCCRDKGSGKGRCPFIKPRNFSNSKFCLSDTDCDVLFALFLVRDDRKHYCKHNVNSFYICILLSFLEKFEANCSSKILYLIFEKPVLDF</sequence>
<comment type="caution">
    <text evidence="2">The sequence shown here is derived from an EMBL/GenBank/DDBJ whole genome shotgun (WGS) entry which is preliminary data.</text>
</comment>
<proteinExistence type="predicted"/>
<keyword evidence="3" id="KW-1185">Reference proteome</keyword>
<keyword evidence="1" id="KW-0732">Signal</keyword>
<name>A0A0V0ZZI7_9BILA</name>
<feature type="signal peptide" evidence="1">
    <location>
        <begin position="1"/>
        <end position="23"/>
    </location>
</feature>
<evidence type="ECO:0000256" key="1">
    <source>
        <dbReference type="SAM" id="SignalP"/>
    </source>
</evidence>
<gene>
    <name evidence="2" type="ORF">T12_13095</name>
</gene>
<dbReference type="EMBL" id="JYDQ01000051">
    <property type="protein sequence ID" value="KRY18096.1"/>
    <property type="molecule type" value="Genomic_DNA"/>
</dbReference>
<accession>A0A0V0ZZI7</accession>
<dbReference type="OrthoDB" id="5912006at2759"/>
<protein>
    <recommendedName>
        <fullName evidence="4">Apple domain-containing protein</fullName>
    </recommendedName>
</protein>
<evidence type="ECO:0000313" key="2">
    <source>
        <dbReference type="EMBL" id="KRY18096.1"/>
    </source>
</evidence>
<evidence type="ECO:0000313" key="3">
    <source>
        <dbReference type="Proteomes" id="UP000054783"/>
    </source>
</evidence>
<dbReference type="Proteomes" id="UP000054783">
    <property type="component" value="Unassembled WGS sequence"/>
</dbReference>
<reference evidence="2 3" key="1">
    <citation type="submission" date="2015-01" db="EMBL/GenBank/DDBJ databases">
        <title>Evolution of Trichinella species and genotypes.</title>
        <authorList>
            <person name="Korhonen P.K."/>
            <person name="Edoardo P."/>
            <person name="Giuseppe L.R."/>
            <person name="Gasser R.B."/>
        </authorList>
    </citation>
    <scope>NUCLEOTIDE SEQUENCE [LARGE SCALE GENOMIC DNA]</scope>
    <source>
        <strain evidence="2">ISS2496</strain>
    </source>
</reference>
<dbReference type="AlphaFoldDB" id="A0A0V0ZZI7"/>
<dbReference type="SMART" id="SM00289">
    <property type="entry name" value="WR1"/>
    <property type="match status" value="1"/>
</dbReference>
<dbReference type="InterPro" id="IPR006150">
    <property type="entry name" value="Cys_repeat_1"/>
</dbReference>
<organism evidence="2 3">
    <name type="scientific">Trichinella patagoniensis</name>
    <dbReference type="NCBI Taxonomy" id="990121"/>
    <lineage>
        <taxon>Eukaryota</taxon>
        <taxon>Metazoa</taxon>
        <taxon>Ecdysozoa</taxon>
        <taxon>Nematoda</taxon>
        <taxon>Enoplea</taxon>
        <taxon>Dorylaimia</taxon>
        <taxon>Trichinellida</taxon>
        <taxon>Trichinellidae</taxon>
        <taxon>Trichinella</taxon>
    </lineage>
</organism>